<evidence type="ECO:0000256" key="4">
    <source>
        <dbReference type="SAM" id="MobiDB-lite"/>
    </source>
</evidence>
<dbReference type="GO" id="GO:0005654">
    <property type="term" value="C:nucleoplasm"/>
    <property type="evidence" value="ECO:0007669"/>
    <property type="project" value="TreeGrafter"/>
</dbReference>
<keyword evidence="1 2" id="KW-0728">SH3 domain</keyword>
<dbReference type="Pfam" id="PF14604">
    <property type="entry name" value="SH3_9"/>
    <property type="match status" value="1"/>
</dbReference>
<dbReference type="PANTHER" id="PTHR14206">
    <property type="entry name" value="BRAIN-SPECIFIC ANGIOGENESIS INHIBITOR 1-ASSOCIATED PROTEIN 2"/>
    <property type="match status" value="1"/>
</dbReference>
<dbReference type="SMART" id="SM00326">
    <property type="entry name" value="SH3"/>
    <property type="match status" value="1"/>
</dbReference>
<dbReference type="EMBL" id="HBKP01001382">
    <property type="protein sequence ID" value="CAE2200505.1"/>
    <property type="molecule type" value="Transcribed_RNA"/>
</dbReference>
<name>A0A7S4HIR5_9EUKA</name>
<dbReference type="InterPro" id="IPR027681">
    <property type="entry name" value="IRSp53/IRTKS/Pinkbar"/>
</dbReference>
<keyword evidence="3" id="KW-0175">Coiled coil</keyword>
<dbReference type="SUPFAM" id="SSF103657">
    <property type="entry name" value="BAR/IMD domain-like"/>
    <property type="match status" value="1"/>
</dbReference>
<dbReference type="InterPro" id="IPR013606">
    <property type="entry name" value="I-BAR_dom"/>
</dbReference>
<dbReference type="InterPro" id="IPR001452">
    <property type="entry name" value="SH3_domain"/>
</dbReference>
<dbReference type="GO" id="GO:0051764">
    <property type="term" value="P:actin crosslink formation"/>
    <property type="evidence" value="ECO:0007669"/>
    <property type="project" value="TreeGrafter"/>
</dbReference>
<dbReference type="GO" id="GO:0005829">
    <property type="term" value="C:cytosol"/>
    <property type="evidence" value="ECO:0007669"/>
    <property type="project" value="TreeGrafter"/>
</dbReference>
<evidence type="ECO:0000313" key="6">
    <source>
        <dbReference type="EMBL" id="CAE2200505.1"/>
    </source>
</evidence>
<sequence length="404" mass="44590">MTTVKKIAKPIADEGSQETFRTVGVIKGSASDLSQLMRLARHHHQAQQAAIESHKNLFDHLVKITAKMEPRLADVSQAFVEISATEKQVATKQEEHNAMFTENLAKPIHQALQKERGTLQAFEKNYHKRHGEILVSIKKAEKATKKSGKKSADQLQQAIQDLTNTMNEMKKHRQDSLKEILLLERKRYCDVVELLNGIIDSQVETCNATTQALQGQQQHWKEVAQTYNKLSSDSEALLTRTGVKERTSTAIHGGAMSGSGYDEGYYEEGYDEGYYEEGYEEGYDEYYEGGEGYYEEGYEEGYDESASYSSGGYSAPTPAAPGGYGGSTAAASTGGYRAPPPPTPPSNGFRARALYDYSGTHDYELSFAAGDIITVTQEDAATGWWTGELNGVVGPFPGNYVERI</sequence>
<feature type="region of interest" description="Disordered" evidence="4">
    <location>
        <begin position="331"/>
        <end position="350"/>
    </location>
</feature>
<feature type="coiled-coil region" evidence="3">
    <location>
        <begin position="145"/>
        <end position="179"/>
    </location>
</feature>
<dbReference type="Gene3D" id="2.30.30.40">
    <property type="entry name" value="SH3 Domains"/>
    <property type="match status" value="1"/>
</dbReference>
<dbReference type="PANTHER" id="PTHR14206:SF7">
    <property type="entry name" value="INSULIN RECEPTOR SUBSTRATE 53 KDA, ISOFORM A"/>
    <property type="match status" value="1"/>
</dbReference>
<dbReference type="Pfam" id="PF08397">
    <property type="entry name" value="IMD"/>
    <property type="match status" value="1"/>
</dbReference>
<evidence type="ECO:0000259" key="5">
    <source>
        <dbReference type="PROSITE" id="PS50002"/>
    </source>
</evidence>
<evidence type="ECO:0000256" key="1">
    <source>
        <dbReference type="ARBA" id="ARBA00022443"/>
    </source>
</evidence>
<dbReference type="FunFam" id="2.30.30.40:FF:000072">
    <property type="entry name" value="Unconventional Myosin IB"/>
    <property type="match status" value="1"/>
</dbReference>
<dbReference type="PROSITE" id="PS50002">
    <property type="entry name" value="SH3"/>
    <property type="match status" value="1"/>
</dbReference>
<accession>A0A7S4HIR5</accession>
<dbReference type="PRINTS" id="PR00452">
    <property type="entry name" value="SH3DOMAIN"/>
</dbReference>
<dbReference type="InterPro" id="IPR036028">
    <property type="entry name" value="SH3-like_dom_sf"/>
</dbReference>
<protein>
    <recommendedName>
        <fullName evidence="5">SH3 domain-containing protein</fullName>
    </recommendedName>
</protein>
<dbReference type="SUPFAM" id="SSF50044">
    <property type="entry name" value="SH3-domain"/>
    <property type="match status" value="1"/>
</dbReference>
<dbReference type="AlphaFoldDB" id="A0A7S4HIR5"/>
<dbReference type="GO" id="GO:0007009">
    <property type="term" value="P:plasma membrane organization"/>
    <property type="evidence" value="ECO:0007669"/>
    <property type="project" value="InterPro"/>
</dbReference>
<reference evidence="6" key="1">
    <citation type="submission" date="2021-01" db="EMBL/GenBank/DDBJ databases">
        <authorList>
            <person name="Corre E."/>
            <person name="Pelletier E."/>
            <person name="Niang G."/>
            <person name="Scheremetjew M."/>
            <person name="Finn R."/>
            <person name="Kale V."/>
            <person name="Holt S."/>
            <person name="Cochrane G."/>
            <person name="Meng A."/>
            <person name="Brown T."/>
            <person name="Cohen L."/>
        </authorList>
    </citation>
    <scope>NUCLEOTIDE SEQUENCE</scope>
    <source>
        <strain evidence="6">DIVA3 518/3/11/1/6</strain>
    </source>
</reference>
<dbReference type="GO" id="GO:0051017">
    <property type="term" value="P:actin filament bundle assembly"/>
    <property type="evidence" value="ECO:0007669"/>
    <property type="project" value="TreeGrafter"/>
</dbReference>
<organism evidence="6">
    <name type="scientific">Vannella robusta</name>
    <dbReference type="NCBI Taxonomy" id="1487602"/>
    <lineage>
        <taxon>Eukaryota</taxon>
        <taxon>Amoebozoa</taxon>
        <taxon>Discosea</taxon>
        <taxon>Flabellinia</taxon>
        <taxon>Vannellidae</taxon>
        <taxon>Vannella</taxon>
    </lineage>
</organism>
<feature type="domain" description="SH3" evidence="5">
    <location>
        <begin position="346"/>
        <end position="404"/>
    </location>
</feature>
<gene>
    <name evidence="6" type="ORF">VSP0166_LOCUS975</name>
</gene>
<proteinExistence type="predicted"/>
<dbReference type="GO" id="GO:0030838">
    <property type="term" value="P:positive regulation of actin filament polymerization"/>
    <property type="evidence" value="ECO:0007669"/>
    <property type="project" value="TreeGrafter"/>
</dbReference>
<dbReference type="Gene3D" id="1.20.1270.60">
    <property type="entry name" value="Arfaptin homology (AH) domain/BAR domain"/>
    <property type="match status" value="1"/>
</dbReference>
<dbReference type="InterPro" id="IPR027267">
    <property type="entry name" value="AH/BAR_dom_sf"/>
</dbReference>
<evidence type="ECO:0000256" key="2">
    <source>
        <dbReference type="PROSITE-ProRule" id="PRU00192"/>
    </source>
</evidence>
<evidence type="ECO:0000256" key="3">
    <source>
        <dbReference type="SAM" id="Coils"/>
    </source>
</evidence>